<dbReference type="STRING" id="767817.Desgi_4215"/>
<evidence type="ECO:0000313" key="3">
    <source>
        <dbReference type="Proteomes" id="UP000013520"/>
    </source>
</evidence>
<feature type="transmembrane region" description="Helical" evidence="1">
    <location>
        <begin position="47"/>
        <end position="68"/>
    </location>
</feature>
<dbReference type="KEGG" id="dgi:Desgi_4215"/>
<protein>
    <submittedName>
        <fullName evidence="2">Uncharacterized protein</fullName>
    </submittedName>
</protein>
<accession>R4KJU6</accession>
<sequence>MKVQTRNKYVFWLLFYLLASTVLYYLVFSYNENILPIIQSKKIIAPLLAMFIVLAASELYGNVVSIIFKNTLEKKLNLNRLKRKG</sequence>
<gene>
    <name evidence="2" type="ORF">Desgi_4215</name>
</gene>
<keyword evidence="1" id="KW-0472">Membrane</keyword>
<proteinExistence type="predicted"/>
<name>R4KJU6_9FIRM</name>
<dbReference type="AlphaFoldDB" id="R4KJU6"/>
<keyword evidence="1" id="KW-0812">Transmembrane</keyword>
<dbReference type="RefSeq" id="WP_006521485.1">
    <property type="nucleotide sequence ID" value="NC_021184.1"/>
</dbReference>
<reference evidence="2 3" key="1">
    <citation type="submission" date="2012-01" db="EMBL/GenBank/DDBJ databases">
        <title>Complete sequence of Desulfotomaculum gibsoniae DSM 7213.</title>
        <authorList>
            <consortium name="US DOE Joint Genome Institute"/>
            <person name="Lucas S."/>
            <person name="Han J."/>
            <person name="Lapidus A."/>
            <person name="Cheng J.-F."/>
            <person name="Goodwin L."/>
            <person name="Pitluck S."/>
            <person name="Peters L."/>
            <person name="Ovchinnikova G."/>
            <person name="Teshima H."/>
            <person name="Detter J.C."/>
            <person name="Han C."/>
            <person name="Tapia R."/>
            <person name="Land M."/>
            <person name="Hauser L."/>
            <person name="Kyrpides N."/>
            <person name="Ivanova N."/>
            <person name="Pagani I."/>
            <person name="Parshina S."/>
            <person name="Plugge C."/>
            <person name="Muyzer G."/>
            <person name="Kuever J."/>
            <person name="Ivanova A."/>
            <person name="Nazina T."/>
            <person name="Klenk H.-P."/>
            <person name="Brambilla E."/>
            <person name="Spring S."/>
            <person name="Stams A.F."/>
            <person name="Woyke T."/>
        </authorList>
    </citation>
    <scope>NUCLEOTIDE SEQUENCE [LARGE SCALE GENOMIC DNA]</scope>
    <source>
        <strain evidence="2 3">DSM 7213</strain>
    </source>
</reference>
<feature type="transmembrane region" description="Helical" evidence="1">
    <location>
        <begin position="9"/>
        <end position="27"/>
    </location>
</feature>
<dbReference type="EMBL" id="CP003273">
    <property type="protein sequence ID" value="AGL03468.1"/>
    <property type="molecule type" value="Genomic_DNA"/>
</dbReference>
<keyword evidence="3" id="KW-1185">Reference proteome</keyword>
<keyword evidence="1" id="KW-1133">Transmembrane helix</keyword>
<dbReference type="Proteomes" id="UP000013520">
    <property type="component" value="Chromosome"/>
</dbReference>
<dbReference type="HOGENOM" id="CLU_2507220_0_0_9"/>
<evidence type="ECO:0000313" key="2">
    <source>
        <dbReference type="EMBL" id="AGL03468.1"/>
    </source>
</evidence>
<evidence type="ECO:0000256" key="1">
    <source>
        <dbReference type="SAM" id="Phobius"/>
    </source>
</evidence>
<organism evidence="2 3">
    <name type="scientific">Desulfoscipio gibsoniae DSM 7213</name>
    <dbReference type="NCBI Taxonomy" id="767817"/>
    <lineage>
        <taxon>Bacteria</taxon>
        <taxon>Bacillati</taxon>
        <taxon>Bacillota</taxon>
        <taxon>Clostridia</taxon>
        <taxon>Eubacteriales</taxon>
        <taxon>Desulfallaceae</taxon>
        <taxon>Desulfoscipio</taxon>
    </lineage>
</organism>